<dbReference type="PRINTS" id="PR00195">
    <property type="entry name" value="DYNAMIN"/>
</dbReference>
<accession>A0ABR3G7I5</accession>
<keyword evidence="1" id="KW-0547">Nucleotide-binding</keyword>
<evidence type="ECO:0000313" key="7">
    <source>
        <dbReference type="Proteomes" id="UP001447188"/>
    </source>
</evidence>
<evidence type="ECO:0000256" key="2">
    <source>
        <dbReference type="ARBA" id="ARBA00023134"/>
    </source>
</evidence>
<feature type="domain" description="GED" evidence="4">
    <location>
        <begin position="617"/>
        <end position="708"/>
    </location>
</feature>
<evidence type="ECO:0000259" key="4">
    <source>
        <dbReference type="PROSITE" id="PS51388"/>
    </source>
</evidence>
<dbReference type="InterPro" id="IPR022812">
    <property type="entry name" value="Dynamin"/>
</dbReference>
<dbReference type="InterPro" id="IPR027417">
    <property type="entry name" value="P-loop_NTPase"/>
</dbReference>
<dbReference type="InterPro" id="IPR001401">
    <property type="entry name" value="Dynamin_GTPase"/>
</dbReference>
<dbReference type="InterPro" id="IPR020850">
    <property type="entry name" value="GED_dom"/>
</dbReference>
<dbReference type="Gene3D" id="3.40.50.300">
    <property type="entry name" value="P-loop containing nucleotide triphosphate hydrolases"/>
    <property type="match status" value="1"/>
</dbReference>
<dbReference type="SUPFAM" id="SSF52540">
    <property type="entry name" value="P-loop containing nucleoside triphosphate hydrolases"/>
    <property type="match status" value="1"/>
</dbReference>
<sequence length="806" mass="89364">MTTTNDIGISSLNSLQSKEEQQLLNKIDKLRAYGISDFISLPQLVVCGDQSSGKSSVLEAITEVSFPRKDTLCTRFATQIVLRRSPINRVFVKILPGNHRTDSERRELALFGRNLNDFKQEDLPSLIESATAAMGIRASGCAFSRDVLSIEISGPDRPQLTIVDLPGLIHTECGAQTQADVDLVSEICDMYMMDPRTIILAVVTAKNDYANQIILKRARHADKEGTRTMGIITKPDTLPAGSESEAGFISLAKNEDINLYLGWHVMRNRGFETRTDTFAERNRAEEAFFNQGVWKHLPRDSVGVTALRSRLSKLLLDHIKKALPTVFREIKVKLEECKEGLAKLGVQRVDIAEQRLFLTELGQDFFRLCKAATDGFYEDEFFGDARSEEGYEKRLRAVIQNSNRSFSKTMRIRGHRMEIVPEEVAASSDSAQLPKPLRKSRPDQITRTEALEWVKTVLSRSRGRELPGTFNPLLVGELFWDQSAKWKSLAQDHVDNIWGACQRFVRALLKELTTDVVFESLFAFYLDEVMESRLASAKEELQRLLVDQRRHAMTYNHYCTDTVRKAREKRRLDASRESIMAALGVGSNPLPNSVNPQVLLNALPSRSTEAEMDMYACVELLDYMTAYYTVSLKTFVDNVATQVIERRIAGELWRIFSPVSIAAMDAETIANIASESAEVQNQRSQLELQRDSLRKGLAACSNALSGSRSSAGTLPGNGSGRNPKFPVGSTSGGAGNQQSMSDSESEDEDDSLADTEDTEVENPGPEVESPGPKVENPGPKVENPGPKVGNPGPKVGNPGPGPQPTT</sequence>
<name>A0ABR3G7I5_9PEZI</name>
<dbReference type="PANTHER" id="PTHR11566:SF149">
    <property type="entry name" value="GTPASE, PUTATIVE (AFU_ORTHOLOGUE AFUA_6G11890)-RELATED"/>
    <property type="match status" value="1"/>
</dbReference>
<dbReference type="PANTHER" id="PTHR11566">
    <property type="entry name" value="DYNAMIN"/>
    <property type="match status" value="1"/>
</dbReference>
<dbReference type="InterPro" id="IPR030381">
    <property type="entry name" value="G_DYNAMIN_dom"/>
</dbReference>
<dbReference type="EMBL" id="JBBBZM010000206">
    <property type="protein sequence ID" value="KAL0631833.1"/>
    <property type="molecule type" value="Genomic_DNA"/>
</dbReference>
<evidence type="ECO:0000259" key="5">
    <source>
        <dbReference type="PROSITE" id="PS51718"/>
    </source>
</evidence>
<proteinExistence type="predicted"/>
<evidence type="ECO:0000313" key="6">
    <source>
        <dbReference type="EMBL" id="KAL0631833.1"/>
    </source>
</evidence>
<dbReference type="PROSITE" id="PS51718">
    <property type="entry name" value="G_DYNAMIN_2"/>
    <property type="match status" value="1"/>
</dbReference>
<evidence type="ECO:0000256" key="1">
    <source>
        <dbReference type="ARBA" id="ARBA00022741"/>
    </source>
</evidence>
<feature type="compositionally biased region" description="Acidic residues" evidence="3">
    <location>
        <begin position="743"/>
        <end position="760"/>
    </location>
</feature>
<dbReference type="CDD" id="cd08771">
    <property type="entry name" value="DLP_1"/>
    <property type="match status" value="1"/>
</dbReference>
<feature type="domain" description="Dynamin-type G" evidence="5">
    <location>
        <begin position="38"/>
        <end position="324"/>
    </location>
</feature>
<organism evidence="6 7">
    <name type="scientific">Discina gigas</name>
    <dbReference type="NCBI Taxonomy" id="1032678"/>
    <lineage>
        <taxon>Eukaryota</taxon>
        <taxon>Fungi</taxon>
        <taxon>Dikarya</taxon>
        <taxon>Ascomycota</taxon>
        <taxon>Pezizomycotina</taxon>
        <taxon>Pezizomycetes</taxon>
        <taxon>Pezizales</taxon>
        <taxon>Discinaceae</taxon>
        <taxon>Discina</taxon>
    </lineage>
</organism>
<feature type="compositionally biased region" description="Low complexity" evidence="3">
    <location>
        <begin position="783"/>
        <end position="797"/>
    </location>
</feature>
<dbReference type="PROSITE" id="PS51388">
    <property type="entry name" value="GED"/>
    <property type="match status" value="1"/>
</dbReference>
<dbReference type="InterPro" id="IPR045063">
    <property type="entry name" value="Dynamin_N"/>
</dbReference>
<dbReference type="Gene3D" id="1.20.120.1240">
    <property type="entry name" value="Dynamin, middle domain"/>
    <property type="match status" value="1"/>
</dbReference>
<dbReference type="Pfam" id="PF00350">
    <property type="entry name" value="Dynamin_N"/>
    <property type="match status" value="1"/>
</dbReference>
<keyword evidence="2" id="KW-0342">GTP-binding</keyword>
<dbReference type="SMART" id="SM00053">
    <property type="entry name" value="DYNc"/>
    <property type="match status" value="1"/>
</dbReference>
<dbReference type="Pfam" id="PF01031">
    <property type="entry name" value="Dynamin_M"/>
    <property type="match status" value="1"/>
</dbReference>
<comment type="caution">
    <text evidence="6">The sequence shown here is derived from an EMBL/GenBank/DDBJ whole genome shotgun (WGS) entry which is preliminary data.</text>
</comment>
<feature type="region of interest" description="Disordered" evidence="3">
    <location>
        <begin position="704"/>
        <end position="806"/>
    </location>
</feature>
<protein>
    <submittedName>
        <fullName evidence="6">Uncharacterized protein</fullName>
    </submittedName>
</protein>
<dbReference type="Proteomes" id="UP001447188">
    <property type="component" value="Unassembled WGS sequence"/>
</dbReference>
<evidence type="ECO:0000256" key="3">
    <source>
        <dbReference type="SAM" id="MobiDB-lite"/>
    </source>
</evidence>
<reference evidence="6 7" key="1">
    <citation type="submission" date="2024-02" db="EMBL/GenBank/DDBJ databases">
        <title>Discinaceae phylogenomics.</title>
        <authorList>
            <person name="Dirks A.C."/>
            <person name="James T.Y."/>
        </authorList>
    </citation>
    <scope>NUCLEOTIDE SEQUENCE [LARGE SCALE GENOMIC DNA]</scope>
    <source>
        <strain evidence="6 7">ACD0624</strain>
    </source>
</reference>
<keyword evidence="7" id="KW-1185">Reference proteome</keyword>
<gene>
    <name evidence="6" type="ORF">Q9L58_009295</name>
</gene>
<dbReference type="InterPro" id="IPR000375">
    <property type="entry name" value="Dynamin_stalk"/>
</dbReference>